<evidence type="ECO:0000313" key="2">
    <source>
        <dbReference type="Proteomes" id="UP000192391"/>
    </source>
</evidence>
<dbReference type="InterPro" id="IPR036388">
    <property type="entry name" value="WH-like_DNA-bd_sf"/>
</dbReference>
<dbReference type="EMBL" id="CP019962">
    <property type="protein sequence ID" value="ARD66498.1"/>
    <property type="molecule type" value="Genomic_DNA"/>
</dbReference>
<dbReference type="KEGG" id="elim:B2M23_13540"/>
<gene>
    <name evidence="1" type="ORF">B2M23_13540</name>
</gene>
<dbReference type="Gene3D" id="1.10.10.10">
    <property type="entry name" value="Winged helix-like DNA-binding domain superfamily/Winged helix DNA-binding domain"/>
    <property type="match status" value="1"/>
</dbReference>
<proteinExistence type="predicted"/>
<protein>
    <recommendedName>
        <fullName evidence="3">OmpR/PhoB-type domain-containing protein</fullName>
    </recommendedName>
</protein>
<dbReference type="PANTHER" id="PTHR35807">
    <property type="entry name" value="TRANSCRIPTIONAL REGULATOR REDD-RELATED"/>
    <property type="match status" value="1"/>
</dbReference>
<dbReference type="RefSeq" id="WP_038350730.1">
    <property type="nucleotide sequence ID" value="NZ_CP097376.1"/>
</dbReference>
<evidence type="ECO:0008006" key="3">
    <source>
        <dbReference type="Google" id="ProtNLM"/>
    </source>
</evidence>
<sequence length="176" mass="20529">MFCFGPLRIFYAQKPLVLQSKKAEELLVYLVCRGGSLLSKKSVAETIWPGRSESQAMCNLYKTLEWFKNLRQKDIDIPIISKRGTIGLDSRQIYSDLWEFDTHYYNRSQLQNCQRAVELYTGSVLSGAPYDWIAAYEAYYELSCAEMLELLSQQLEKDKTGQFNFYQRKLKILTET</sequence>
<name>A0AAC9QVM9_EUBLI</name>
<dbReference type="Proteomes" id="UP000192391">
    <property type="component" value="Chromosome"/>
</dbReference>
<accession>A0AAC9QVM9</accession>
<dbReference type="InterPro" id="IPR051677">
    <property type="entry name" value="AfsR-DnrI-RedD_regulator"/>
</dbReference>
<organism evidence="1 2">
    <name type="scientific">Eubacterium limosum</name>
    <dbReference type="NCBI Taxonomy" id="1736"/>
    <lineage>
        <taxon>Bacteria</taxon>
        <taxon>Bacillati</taxon>
        <taxon>Bacillota</taxon>
        <taxon>Clostridia</taxon>
        <taxon>Eubacteriales</taxon>
        <taxon>Eubacteriaceae</taxon>
        <taxon>Eubacterium</taxon>
    </lineage>
</organism>
<dbReference type="GO" id="GO:0006355">
    <property type="term" value="P:regulation of DNA-templated transcription"/>
    <property type="evidence" value="ECO:0007669"/>
    <property type="project" value="InterPro"/>
</dbReference>
<dbReference type="GO" id="GO:0003677">
    <property type="term" value="F:DNA binding"/>
    <property type="evidence" value="ECO:0007669"/>
    <property type="project" value="InterPro"/>
</dbReference>
<reference evidence="2" key="1">
    <citation type="journal article" date="2017" name="Sci. Rep.">
        <title>Determination of the Genome and Primary Transcriptome of Syngas Fermenting Eubacterium limosum ATCC 8486.</title>
        <authorList>
            <person name="Song Y."/>
            <person name="Shin J."/>
            <person name="Jeong Y."/>
            <person name="Jin S."/>
            <person name="Lee J.K."/>
            <person name="Kim D.R."/>
            <person name="Kim S.C."/>
            <person name="Cho S."/>
            <person name="Cho B.K."/>
        </authorList>
    </citation>
    <scope>NUCLEOTIDE SEQUENCE [LARGE SCALE GENOMIC DNA]</scope>
    <source>
        <strain evidence="2">ATCC 8486</strain>
    </source>
</reference>
<dbReference type="AlphaFoldDB" id="A0AAC9QVM9"/>
<evidence type="ECO:0000313" key="1">
    <source>
        <dbReference type="EMBL" id="ARD66498.1"/>
    </source>
</evidence>
<dbReference type="SUPFAM" id="SSF46894">
    <property type="entry name" value="C-terminal effector domain of the bipartite response regulators"/>
    <property type="match status" value="1"/>
</dbReference>
<dbReference type="InterPro" id="IPR016032">
    <property type="entry name" value="Sig_transdc_resp-reg_C-effctor"/>
</dbReference>